<dbReference type="PANTHER" id="PTHR48078:SF6">
    <property type="entry name" value="L-THREONINE DEHYDRATASE CATABOLIC TDCB"/>
    <property type="match status" value="1"/>
</dbReference>
<keyword evidence="3 5" id="KW-0456">Lyase</keyword>
<dbReference type="EC" id="4.2.3.1" evidence="5"/>
<gene>
    <name evidence="5" type="ORF">IC231_12335</name>
</gene>
<reference evidence="5 6" key="1">
    <citation type="submission" date="2020-09" db="EMBL/GenBank/DDBJ databases">
        <authorList>
            <person name="Kim M.K."/>
        </authorList>
    </citation>
    <scope>NUCLEOTIDE SEQUENCE [LARGE SCALE GENOMIC DNA]</scope>
    <source>
        <strain evidence="5 6">BT646</strain>
    </source>
</reference>
<dbReference type="InterPro" id="IPR050147">
    <property type="entry name" value="Ser/Thr_Dehydratase"/>
</dbReference>
<dbReference type="Pfam" id="PF00291">
    <property type="entry name" value="PALP"/>
    <property type="match status" value="1"/>
</dbReference>
<evidence type="ECO:0000256" key="3">
    <source>
        <dbReference type="ARBA" id="ARBA00023239"/>
    </source>
</evidence>
<accession>A0ABR8JJD1</accession>
<dbReference type="InterPro" id="IPR001926">
    <property type="entry name" value="TrpB-like_PALP"/>
</dbReference>
<keyword evidence="2" id="KW-0663">Pyridoxal phosphate</keyword>
<dbReference type="CDD" id="cd01563">
    <property type="entry name" value="Thr-synth_1"/>
    <property type="match status" value="1"/>
</dbReference>
<evidence type="ECO:0000313" key="5">
    <source>
        <dbReference type="EMBL" id="MBD2715826.1"/>
    </source>
</evidence>
<name>A0ABR8JJD1_9BACT</name>
<dbReference type="Proteomes" id="UP000642468">
    <property type="component" value="Unassembled WGS sequence"/>
</dbReference>
<dbReference type="NCBIfam" id="NF006050">
    <property type="entry name" value="PRK08197.1"/>
    <property type="match status" value="1"/>
</dbReference>
<proteinExistence type="predicted"/>
<feature type="domain" description="Tryptophan synthase beta chain-like PALP" evidence="4">
    <location>
        <begin position="91"/>
        <end position="398"/>
    </location>
</feature>
<dbReference type="GO" id="GO:0004795">
    <property type="term" value="F:threonine synthase activity"/>
    <property type="evidence" value="ECO:0007669"/>
    <property type="project" value="UniProtKB-EC"/>
</dbReference>
<evidence type="ECO:0000256" key="2">
    <source>
        <dbReference type="ARBA" id="ARBA00022898"/>
    </source>
</evidence>
<protein>
    <submittedName>
        <fullName evidence="5">Threonine synthase</fullName>
        <ecNumber evidence="5">4.2.3.1</ecNumber>
    </submittedName>
</protein>
<sequence length="413" mass="44596">MSSGEFCVELPAMTTLETSTTSCLHALHCAVCHAPHDAFTLQRVSNCCAQPLLARYDLTAPRTRAEAINPADNSMWRYRALLPLLDEANLVTLGEGWTPLLPLPRLAARHGFRSLLLKDEGQNPTGSFKARGLSMAVSKAKELGVTGCIIPTAGNAGVALAAYCARAGLRCVVVMPRHTPTAFKEECYWYGAEVHLLDGLINDCAARVRELNAAGELLDVSTLKEPYRLEGKKTMGYELAEQLNWTLPDVLLYPAGGGTGLIGIWKALREMQALGWLPRHAKLPRMIAVQAASCCPLVETRAGRQPNCHAYVGRPSIANGLAVPRPLGEALMLNVLDESNGLALAITDEQMLASMRELSHLEGLFVAPEGGALWSAALHLLHTGQIRPEEQILLLNTGSAQKYLDNVLGRANG</sequence>
<evidence type="ECO:0000259" key="4">
    <source>
        <dbReference type="Pfam" id="PF00291"/>
    </source>
</evidence>
<evidence type="ECO:0000313" key="6">
    <source>
        <dbReference type="Proteomes" id="UP000642468"/>
    </source>
</evidence>
<comment type="cofactor">
    <cofactor evidence="1">
        <name>pyridoxal 5'-phosphate</name>
        <dbReference type="ChEBI" id="CHEBI:597326"/>
    </cofactor>
</comment>
<comment type="caution">
    <text evidence="5">The sequence shown here is derived from an EMBL/GenBank/DDBJ whole genome shotgun (WGS) entry which is preliminary data.</text>
</comment>
<dbReference type="EMBL" id="JACWZZ010000002">
    <property type="protein sequence ID" value="MBD2715826.1"/>
    <property type="molecule type" value="Genomic_DNA"/>
</dbReference>
<organism evidence="5 6">
    <name type="scientific">Hymenobacter duratus</name>
    <dbReference type="NCBI Taxonomy" id="2771356"/>
    <lineage>
        <taxon>Bacteria</taxon>
        <taxon>Pseudomonadati</taxon>
        <taxon>Bacteroidota</taxon>
        <taxon>Cytophagia</taxon>
        <taxon>Cytophagales</taxon>
        <taxon>Hymenobacteraceae</taxon>
        <taxon>Hymenobacter</taxon>
    </lineage>
</organism>
<keyword evidence="6" id="KW-1185">Reference proteome</keyword>
<dbReference type="PROSITE" id="PS00165">
    <property type="entry name" value="DEHYDRATASE_SER_THR"/>
    <property type="match status" value="1"/>
</dbReference>
<evidence type="ECO:0000256" key="1">
    <source>
        <dbReference type="ARBA" id="ARBA00001933"/>
    </source>
</evidence>
<dbReference type="PANTHER" id="PTHR48078">
    <property type="entry name" value="THREONINE DEHYDRATASE, MITOCHONDRIAL-RELATED"/>
    <property type="match status" value="1"/>
</dbReference>
<dbReference type="SUPFAM" id="SSF53686">
    <property type="entry name" value="Tryptophan synthase beta subunit-like PLP-dependent enzymes"/>
    <property type="match status" value="1"/>
</dbReference>
<dbReference type="InterPro" id="IPR036052">
    <property type="entry name" value="TrpB-like_PALP_sf"/>
</dbReference>
<dbReference type="Gene3D" id="3.40.50.1100">
    <property type="match status" value="2"/>
</dbReference>
<dbReference type="InterPro" id="IPR000634">
    <property type="entry name" value="Ser/Thr_deHydtase_PyrdxlP-BS"/>
</dbReference>